<dbReference type="OrthoDB" id="306876at2759"/>
<evidence type="ECO:0000259" key="2">
    <source>
        <dbReference type="Pfam" id="PF00892"/>
    </source>
</evidence>
<evidence type="ECO:0000256" key="1">
    <source>
        <dbReference type="SAM" id="Phobius"/>
    </source>
</evidence>
<accession>A0A8J2NQW6</accession>
<proteinExistence type="predicted"/>
<feature type="non-terminal residue" evidence="3">
    <location>
        <position position="53"/>
    </location>
</feature>
<dbReference type="AlphaFoldDB" id="A0A8J2NQW6"/>
<dbReference type="GO" id="GO:0016020">
    <property type="term" value="C:membrane"/>
    <property type="evidence" value="ECO:0007669"/>
    <property type="project" value="InterPro"/>
</dbReference>
<dbReference type="EMBL" id="CAJVCH010052364">
    <property type="protein sequence ID" value="CAG7718293.1"/>
    <property type="molecule type" value="Genomic_DNA"/>
</dbReference>
<feature type="transmembrane region" description="Helical" evidence="1">
    <location>
        <begin position="7"/>
        <end position="28"/>
    </location>
</feature>
<evidence type="ECO:0000313" key="3">
    <source>
        <dbReference type="EMBL" id="CAG7718293.1"/>
    </source>
</evidence>
<gene>
    <name evidence="3" type="ORF">AFUS01_LOCUS7694</name>
</gene>
<comment type="caution">
    <text evidence="3">The sequence shown here is derived from an EMBL/GenBank/DDBJ whole genome shotgun (WGS) entry which is preliminary data.</text>
</comment>
<sequence length="53" mass="6003">MRTFIYLFCRALFGCGAVLLHFTSLKYMNISDSTVIAFCTPVFVTFLARVFLG</sequence>
<evidence type="ECO:0000313" key="4">
    <source>
        <dbReference type="Proteomes" id="UP000708208"/>
    </source>
</evidence>
<dbReference type="InterPro" id="IPR000620">
    <property type="entry name" value="EamA_dom"/>
</dbReference>
<keyword evidence="1" id="KW-0472">Membrane</keyword>
<protein>
    <recommendedName>
        <fullName evidence="2">EamA domain-containing protein</fullName>
    </recommendedName>
</protein>
<reference evidence="3" key="1">
    <citation type="submission" date="2021-06" db="EMBL/GenBank/DDBJ databases">
        <authorList>
            <person name="Hodson N. C."/>
            <person name="Mongue J. A."/>
            <person name="Jaron S. K."/>
        </authorList>
    </citation>
    <scope>NUCLEOTIDE SEQUENCE</scope>
</reference>
<keyword evidence="1" id="KW-1133">Transmembrane helix</keyword>
<keyword evidence="4" id="KW-1185">Reference proteome</keyword>
<organism evidence="3 4">
    <name type="scientific">Allacma fusca</name>
    <dbReference type="NCBI Taxonomy" id="39272"/>
    <lineage>
        <taxon>Eukaryota</taxon>
        <taxon>Metazoa</taxon>
        <taxon>Ecdysozoa</taxon>
        <taxon>Arthropoda</taxon>
        <taxon>Hexapoda</taxon>
        <taxon>Collembola</taxon>
        <taxon>Symphypleona</taxon>
        <taxon>Sminthuridae</taxon>
        <taxon>Allacma</taxon>
    </lineage>
</organism>
<feature type="transmembrane region" description="Helical" evidence="1">
    <location>
        <begin position="34"/>
        <end position="52"/>
    </location>
</feature>
<keyword evidence="1" id="KW-0812">Transmembrane</keyword>
<dbReference type="Pfam" id="PF00892">
    <property type="entry name" value="EamA"/>
    <property type="match status" value="1"/>
</dbReference>
<dbReference type="Proteomes" id="UP000708208">
    <property type="component" value="Unassembled WGS sequence"/>
</dbReference>
<feature type="domain" description="EamA" evidence="2">
    <location>
        <begin position="4"/>
        <end position="53"/>
    </location>
</feature>
<name>A0A8J2NQW6_9HEXA</name>